<keyword evidence="1" id="KW-0472">Membrane</keyword>
<feature type="transmembrane region" description="Helical" evidence="1">
    <location>
        <begin position="407"/>
        <end position="425"/>
    </location>
</feature>
<evidence type="ECO:0008006" key="4">
    <source>
        <dbReference type="Google" id="ProtNLM"/>
    </source>
</evidence>
<evidence type="ECO:0000313" key="2">
    <source>
        <dbReference type="EMBL" id="RAK65792.1"/>
    </source>
</evidence>
<sequence>MELTDLFLAPLYLALFYGLALWVRPQVTNVYTKPYFIPALTLKFVGAIALGLIYQFYYGGGDTFNYYVHTKVISQAFSESPSLGWKLITATDYDPDIARYIARMFWFYAKTEYFVVRIAAFIGLFCFNNYSVMALTFALISFSGIWAMYITFARIYPAAYKELAIAVFFLPSVFFWGSGLMKDSLCMGALGWVFYGFYHLFIERRSVVLSVVMGGLGMYLLVMVKVYILMSFLAPGLLWVFNENNRRIKNATTRMLLKPLFLGIGVVVGVVGATNLTAGDERFDVENIGERTKINQTALYERARDKGSGYNIGTIDGSVGSILRVAPQAVVVSLYRPFLWEARNPVMMLSALEALWFTVVTVRIFVRTGFMRTLRLIASQPLVTLCFIFSIIFAIGVGTNSGNFGTLVRYKIPLMPFYAAGLYVLQAEANKLKRPARARRTALSA</sequence>
<organism evidence="2 3">
    <name type="scientific">Hymenobacter edaphi</name>
    <dbReference type="NCBI Taxonomy" id="2211146"/>
    <lineage>
        <taxon>Bacteria</taxon>
        <taxon>Pseudomonadati</taxon>
        <taxon>Bacteroidota</taxon>
        <taxon>Cytophagia</taxon>
        <taxon>Cytophagales</taxon>
        <taxon>Hymenobacteraceae</taxon>
        <taxon>Hymenobacter</taxon>
    </lineage>
</organism>
<accession>A0A328BEP1</accession>
<feature type="transmembrane region" description="Helical" evidence="1">
    <location>
        <begin position="158"/>
        <end position="177"/>
    </location>
</feature>
<protein>
    <recommendedName>
        <fullName evidence="4">Glycosyltransferase RgtA/B/C/D-like domain-containing protein</fullName>
    </recommendedName>
</protein>
<dbReference type="RefSeq" id="WP_111478702.1">
    <property type="nucleotide sequence ID" value="NZ_QHKM01000004.1"/>
</dbReference>
<feature type="transmembrane region" description="Helical" evidence="1">
    <location>
        <begin position="207"/>
        <end position="240"/>
    </location>
</feature>
<dbReference type="AlphaFoldDB" id="A0A328BEP1"/>
<feature type="transmembrane region" description="Helical" evidence="1">
    <location>
        <begin position="373"/>
        <end position="395"/>
    </location>
</feature>
<proteinExistence type="predicted"/>
<evidence type="ECO:0000256" key="1">
    <source>
        <dbReference type="SAM" id="Phobius"/>
    </source>
</evidence>
<feature type="transmembrane region" description="Helical" evidence="1">
    <location>
        <begin position="105"/>
        <end position="127"/>
    </location>
</feature>
<evidence type="ECO:0000313" key="3">
    <source>
        <dbReference type="Proteomes" id="UP000248553"/>
    </source>
</evidence>
<keyword evidence="1" id="KW-1133">Transmembrane helix</keyword>
<keyword evidence="3" id="KW-1185">Reference proteome</keyword>
<gene>
    <name evidence="2" type="ORF">DLM85_13820</name>
</gene>
<feature type="transmembrane region" description="Helical" evidence="1">
    <location>
        <begin position="134"/>
        <end position="152"/>
    </location>
</feature>
<feature type="transmembrane region" description="Helical" evidence="1">
    <location>
        <begin position="260"/>
        <end position="278"/>
    </location>
</feature>
<comment type="caution">
    <text evidence="2">The sequence shown here is derived from an EMBL/GenBank/DDBJ whole genome shotgun (WGS) entry which is preliminary data.</text>
</comment>
<feature type="transmembrane region" description="Helical" evidence="1">
    <location>
        <begin position="346"/>
        <end position="366"/>
    </location>
</feature>
<feature type="transmembrane region" description="Helical" evidence="1">
    <location>
        <begin position="35"/>
        <end position="57"/>
    </location>
</feature>
<dbReference type="OrthoDB" id="3862418at2"/>
<feature type="transmembrane region" description="Helical" evidence="1">
    <location>
        <begin position="6"/>
        <end position="23"/>
    </location>
</feature>
<keyword evidence="1" id="KW-0812">Transmembrane</keyword>
<feature type="transmembrane region" description="Helical" evidence="1">
    <location>
        <begin position="184"/>
        <end position="201"/>
    </location>
</feature>
<reference evidence="3" key="1">
    <citation type="submission" date="2018-05" db="EMBL/GenBank/DDBJ databases">
        <authorList>
            <person name="Nie L."/>
        </authorList>
    </citation>
    <scope>NUCLEOTIDE SEQUENCE [LARGE SCALE GENOMIC DNA]</scope>
    <source>
        <strain evidence="3">NL</strain>
    </source>
</reference>
<name>A0A328BEP1_9BACT</name>
<dbReference type="Proteomes" id="UP000248553">
    <property type="component" value="Unassembled WGS sequence"/>
</dbReference>
<dbReference type="EMBL" id="QHKM01000004">
    <property type="protein sequence ID" value="RAK65792.1"/>
    <property type="molecule type" value="Genomic_DNA"/>
</dbReference>